<dbReference type="GO" id="GO:0005737">
    <property type="term" value="C:cytoplasm"/>
    <property type="evidence" value="ECO:0007669"/>
    <property type="project" value="TreeGrafter"/>
</dbReference>
<sequence>MVIDRRAIRKGLRVIATKDCDVAQALTQIGYPEPRIRPVGFEALLSIIVSQQISTGAAQSIMGRVQALLPEISAPATLALPDGALRKAGLSGRKVEYVTSLARTIVAGQFDPVALEQQTDSQAIASMCMLRGLGRWSAEVYLMFSLQRPDVFPAGDLALQRALQKLKGWDNRPNADETRTAVAHWMPWRTVGSLFLWHFYRGAPA</sequence>
<protein>
    <submittedName>
        <fullName evidence="4">DNA-3-methyladenine glycosylase II</fullName>
        <ecNumber evidence="4">3.2.2.21</ecNumber>
    </submittedName>
</protein>
<feature type="domain" description="HhH-GPD" evidence="3">
    <location>
        <begin position="49"/>
        <end position="204"/>
    </location>
</feature>
<name>A0A160TW56_9ZZZZ</name>
<dbReference type="PANTHER" id="PTHR43003:SF5">
    <property type="entry name" value="DNA-3-METHYLADENINE GLYCOSYLASE"/>
    <property type="match status" value="1"/>
</dbReference>
<proteinExistence type="predicted"/>
<dbReference type="GO" id="GO:0032993">
    <property type="term" value="C:protein-DNA complex"/>
    <property type="evidence" value="ECO:0007669"/>
    <property type="project" value="TreeGrafter"/>
</dbReference>
<dbReference type="GO" id="GO:0006285">
    <property type="term" value="P:base-excision repair, AP site formation"/>
    <property type="evidence" value="ECO:0007669"/>
    <property type="project" value="TreeGrafter"/>
</dbReference>
<dbReference type="GO" id="GO:0008725">
    <property type="term" value="F:DNA-3-methyladenine glycosylase activity"/>
    <property type="evidence" value="ECO:0007669"/>
    <property type="project" value="TreeGrafter"/>
</dbReference>
<evidence type="ECO:0000313" key="4">
    <source>
        <dbReference type="EMBL" id="CUS53038.1"/>
    </source>
</evidence>
<dbReference type="InterPro" id="IPR003265">
    <property type="entry name" value="HhH-GPD_domain"/>
</dbReference>
<accession>A0A160TW56</accession>
<dbReference type="Gene3D" id="1.10.1670.40">
    <property type="match status" value="1"/>
</dbReference>
<dbReference type="Gene3D" id="1.10.340.30">
    <property type="entry name" value="Hypothetical protein, domain 2"/>
    <property type="match status" value="1"/>
</dbReference>
<evidence type="ECO:0000256" key="2">
    <source>
        <dbReference type="ARBA" id="ARBA00023204"/>
    </source>
</evidence>
<keyword evidence="4" id="KW-0378">Hydrolase</keyword>
<dbReference type="EMBL" id="CZRL01000094">
    <property type="protein sequence ID" value="CUS53038.1"/>
    <property type="molecule type" value="Genomic_DNA"/>
</dbReference>
<dbReference type="SMART" id="SM00478">
    <property type="entry name" value="ENDO3c"/>
    <property type="match status" value="1"/>
</dbReference>
<gene>
    <name evidence="4" type="ORF">MGWOODY_XGa2711</name>
</gene>
<keyword evidence="2" id="KW-0234">DNA repair</keyword>
<keyword evidence="4" id="KW-0326">Glycosidase</keyword>
<keyword evidence="1" id="KW-0227">DNA damage</keyword>
<dbReference type="EC" id="3.2.2.21" evidence="4"/>
<dbReference type="InterPro" id="IPR051912">
    <property type="entry name" value="Alkylbase_DNA_Glycosylase/TA"/>
</dbReference>
<dbReference type="Pfam" id="PF00730">
    <property type="entry name" value="HhH-GPD"/>
    <property type="match status" value="1"/>
</dbReference>
<dbReference type="PANTHER" id="PTHR43003">
    <property type="entry name" value="DNA-3-METHYLADENINE GLYCOSYLASE"/>
    <property type="match status" value="1"/>
</dbReference>
<evidence type="ECO:0000259" key="3">
    <source>
        <dbReference type="SMART" id="SM00478"/>
    </source>
</evidence>
<dbReference type="CDD" id="cd00056">
    <property type="entry name" value="ENDO3c"/>
    <property type="match status" value="1"/>
</dbReference>
<reference evidence="4" key="1">
    <citation type="submission" date="2015-10" db="EMBL/GenBank/DDBJ databases">
        <authorList>
            <person name="Gilbert D.G."/>
        </authorList>
    </citation>
    <scope>NUCLEOTIDE SEQUENCE</scope>
</reference>
<dbReference type="InterPro" id="IPR011257">
    <property type="entry name" value="DNA_glycosylase"/>
</dbReference>
<organism evidence="4">
    <name type="scientific">hydrothermal vent metagenome</name>
    <dbReference type="NCBI Taxonomy" id="652676"/>
    <lineage>
        <taxon>unclassified sequences</taxon>
        <taxon>metagenomes</taxon>
        <taxon>ecological metagenomes</taxon>
    </lineage>
</organism>
<evidence type="ECO:0000256" key="1">
    <source>
        <dbReference type="ARBA" id="ARBA00022763"/>
    </source>
</evidence>
<dbReference type="SUPFAM" id="SSF48150">
    <property type="entry name" value="DNA-glycosylase"/>
    <property type="match status" value="1"/>
</dbReference>
<dbReference type="GO" id="GO:0006307">
    <property type="term" value="P:DNA alkylation repair"/>
    <property type="evidence" value="ECO:0007669"/>
    <property type="project" value="TreeGrafter"/>
</dbReference>
<dbReference type="AlphaFoldDB" id="A0A160TW56"/>
<dbReference type="GO" id="GO:0032131">
    <property type="term" value="F:alkylated DNA binding"/>
    <property type="evidence" value="ECO:0007669"/>
    <property type="project" value="TreeGrafter"/>
</dbReference>
<dbReference type="GO" id="GO:0043916">
    <property type="term" value="F:DNA-7-methylguanine glycosylase activity"/>
    <property type="evidence" value="ECO:0007669"/>
    <property type="project" value="TreeGrafter"/>
</dbReference>